<evidence type="ECO:0000259" key="1">
    <source>
        <dbReference type="Pfam" id="PF20272"/>
    </source>
</evidence>
<keyword evidence="4" id="KW-1185">Reference proteome</keyword>
<feature type="domain" description="Prokaryotic E2" evidence="2">
    <location>
        <begin position="27"/>
        <end position="120"/>
    </location>
</feature>
<name>A0A501PH16_9PROT</name>
<dbReference type="InterPro" id="IPR046891">
    <property type="entry name" value="E2-ntca"/>
</dbReference>
<protein>
    <submittedName>
        <fullName evidence="3">Uncharacterized protein</fullName>
    </submittedName>
</protein>
<dbReference type="AlphaFoldDB" id="A0A501PH16"/>
<gene>
    <name evidence="3" type="ORF">FIV46_11085</name>
</gene>
<dbReference type="EMBL" id="VFIY01000014">
    <property type="protein sequence ID" value="TPD59332.1"/>
    <property type="molecule type" value="Genomic_DNA"/>
</dbReference>
<accession>A0A501PH16</accession>
<proteinExistence type="predicted"/>
<dbReference type="OrthoDB" id="7853656at2"/>
<organism evidence="3 4">
    <name type="scientific">Emcibacter nanhaiensis</name>
    <dbReference type="NCBI Taxonomy" id="1505037"/>
    <lineage>
        <taxon>Bacteria</taxon>
        <taxon>Pseudomonadati</taxon>
        <taxon>Pseudomonadota</taxon>
        <taxon>Alphaproteobacteria</taxon>
        <taxon>Emcibacterales</taxon>
        <taxon>Emcibacteraceae</taxon>
        <taxon>Emcibacter</taxon>
    </lineage>
</organism>
<sequence>MNSLDLLIKNNPTWVTMQESSQERVKILVSPPSMGTATQRDFYLELRSSNQRGVRVFEQKNHKQFPDCCIERHINYDSSFCVYRGSEENLEDQDRAIAWWSNLAVYLNNQIYAEKYGLWPLASGLSHGDAANEQLAMEELVENLGWKDELLKAIFRSSGWLAEPLPRISKTHDQMLNARAPCPRGCTRKHKILRNQSCERKQCSSGCTKQHKPILRKDCPNREVIEQLVFHEYRRRKAEAELVDGLLQKGIQCCGSMKNCQLRDR</sequence>
<evidence type="ECO:0000313" key="4">
    <source>
        <dbReference type="Proteomes" id="UP000319148"/>
    </source>
</evidence>
<feature type="domain" description="Cysteine-rich" evidence="1">
    <location>
        <begin position="199"/>
        <end position="262"/>
    </location>
</feature>
<dbReference type="Pfam" id="PF20272">
    <property type="entry name" value="E2-Crich"/>
    <property type="match status" value="1"/>
</dbReference>
<dbReference type="RefSeq" id="WP_139940996.1">
    <property type="nucleotide sequence ID" value="NZ_JBHSYP010000006.1"/>
</dbReference>
<comment type="caution">
    <text evidence="3">The sequence shown here is derived from an EMBL/GenBank/DDBJ whole genome shotgun (WGS) entry which is preliminary data.</text>
</comment>
<evidence type="ECO:0000259" key="2">
    <source>
        <dbReference type="Pfam" id="PF20298"/>
    </source>
</evidence>
<reference evidence="4" key="1">
    <citation type="submission" date="2019-06" db="EMBL/GenBank/DDBJ databases">
        <title>The complete genome of Emcibacter congregatus ZYLT.</title>
        <authorList>
            <person name="Zhao Z."/>
        </authorList>
    </citation>
    <scope>NUCLEOTIDE SEQUENCE [LARGE SCALE GENOMIC DNA]</scope>
    <source>
        <strain evidence="4">MCCC 1A06723</strain>
    </source>
</reference>
<evidence type="ECO:0000313" key="3">
    <source>
        <dbReference type="EMBL" id="TPD59332.1"/>
    </source>
</evidence>
<dbReference type="Pfam" id="PF20298">
    <property type="entry name" value="E2-ntca"/>
    <property type="match status" value="1"/>
</dbReference>
<dbReference type="Proteomes" id="UP000319148">
    <property type="component" value="Unassembled WGS sequence"/>
</dbReference>
<dbReference type="InterPro" id="IPR046892">
    <property type="entry name" value="E2-Crich"/>
</dbReference>